<dbReference type="Gene3D" id="3.40.50.150">
    <property type="entry name" value="Vaccinia Virus protein VP39"/>
    <property type="match status" value="1"/>
</dbReference>
<evidence type="ECO:0000313" key="3">
    <source>
        <dbReference type="EMBL" id="MQA39872.1"/>
    </source>
</evidence>
<dbReference type="Pfam" id="PF08241">
    <property type="entry name" value="Methyltransf_11"/>
    <property type="match status" value="1"/>
</dbReference>
<accession>A0A6A7N4F1</accession>
<dbReference type="Proteomes" id="UP000440498">
    <property type="component" value="Unassembled WGS sequence"/>
</dbReference>
<dbReference type="RefSeq" id="WP_152839123.1">
    <property type="nucleotide sequence ID" value="NZ_WHUG01000006.1"/>
</dbReference>
<dbReference type="AlphaFoldDB" id="A0A6A7N4F1"/>
<dbReference type="InterPro" id="IPR013216">
    <property type="entry name" value="Methyltransf_11"/>
</dbReference>
<dbReference type="EMBL" id="WHUG01000006">
    <property type="protein sequence ID" value="MQA39872.1"/>
    <property type="molecule type" value="Genomic_DNA"/>
</dbReference>
<dbReference type="GO" id="GO:0032259">
    <property type="term" value="P:methylation"/>
    <property type="evidence" value="ECO:0007669"/>
    <property type="project" value="UniProtKB-KW"/>
</dbReference>
<keyword evidence="4" id="KW-1185">Reference proteome</keyword>
<keyword evidence="3" id="KW-0808">Transferase</keyword>
<feature type="coiled-coil region" evidence="1">
    <location>
        <begin position="301"/>
        <end position="335"/>
    </location>
</feature>
<gene>
    <name evidence="3" type="ORF">GEV02_17105</name>
</gene>
<evidence type="ECO:0000256" key="1">
    <source>
        <dbReference type="SAM" id="Coils"/>
    </source>
</evidence>
<dbReference type="SUPFAM" id="SSF53335">
    <property type="entry name" value="S-adenosyl-L-methionine-dependent methyltransferases"/>
    <property type="match status" value="1"/>
</dbReference>
<keyword evidence="3" id="KW-0489">Methyltransferase</keyword>
<dbReference type="InterPro" id="IPR029063">
    <property type="entry name" value="SAM-dependent_MTases_sf"/>
</dbReference>
<keyword evidence="1" id="KW-0175">Coiled coil</keyword>
<comment type="caution">
    <text evidence="3">The sequence shown here is derived from an EMBL/GenBank/DDBJ whole genome shotgun (WGS) entry which is preliminary data.</text>
</comment>
<organism evidence="3 4">
    <name type="scientific">Rugamonas aquatica</name>
    <dbReference type="NCBI Taxonomy" id="2743357"/>
    <lineage>
        <taxon>Bacteria</taxon>
        <taxon>Pseudomonadati</taxon>
        <taxon>Pseudomonadota</taxon>
        <taxon>Betaproteobacteria</taxon>
        <taxon>Burkholderiales</taxon>
        <taxon>Oxalobacteraceae</taxon>
        <taxon>Telluria group</taxon>
        <taxon>Rugamonas</taxon>
    </lineage>
</organism>
<protein>
    <submittedName>
        <fullName evidence="3">Methyltransferase domain-containing protein</fullName>
    </submittedName>
</protein>
<name>A0A6A7N4F1_9BURK</name>
<evidence type="ECO:0000313" key="4">
    <source>
        <dbReference type="Proteomes" id="UP000440498"/>
    </source>
</evidence>
<evidence type="ECO:0000259" key="2">
    <source>
        <dbReference type="Pfam" id="PF08241"/>
    </source>
</evidence>
<sequence>MSAGFYRAFEDRYRGSRELIKQRLRAYEPFFAPLRTLQDPPAALDLGCGRGEWLELLGEQGFRAHGVDLDDGMLAACRERGLDVELGDAIACLRALPDNSLAVVSAFHLVEHIPFELLQTLVAETRRVLLPGGLLIMETPNPENLVVGASSFYLDPTHLRPIPPQLLAFVTEFGGFSRHKVVRLQEEAGLRGDTPIALINVLDGVSPDYAVVAQKDGAAAVLAPFETAFDAGYGLALGQLAQRFEQRLVDRDDALRAALAQLEQHTIDSKLRLAGAESGLEGLTRQGQTNAARSEELAHALAALDGRMHAAEQALQQAEQARQQAAQQVAALLASSSWRITAPWRMVGGWVLQVRARARLRTRARTALLTVARALMRRPRIRRLLRPLLRVPGVMQIYQASIAASQAMPPQAPAPLGDMSPRALRAYRDLQSALKKTRKH</sequence>
<dbReference type="PANTHER" id="PTHR43591">
    <property type="entry name" value="METHYLTRANSFERASE"/>
    <property type="match status" value="1"/>
</dbReference>
<proteinExistence type="predicted"/>
<dbReference type="GO" id="GO:0008757">
    <property type="term" value="F:S-adenosylmethionine-dependent methyltransferase activity"/>
    <property type="evidence" value="ECO:0007669"/>
    <property type="project" value="InterPro"/>
</dbReference>
<feature type="domain" description="Methyltransferase type 11" evidence="2">
    <location>
        <begin position="44"/>
        <end position="137"/>
    </location>
</feature>
<reference evidence="3 4" key="1">
    <citation type="submission" date="2019-10" db="EMBL/GenBank/DDBJ databases">
        <title>Two novel species isolated from a subtropical stream in China.</title>
        <authorList>
            <person name="Lu H."/>
        </authorList>
    </citation>
    <scope>NUCLEOTIDE SEQUENCE [LARGE SCALE GENOMIC DNA]</scope>
    <source>
        <strain evidence="3 4">FT29W</strain>
    </source>
</reference>
<dbReference type="CDD" id="cd02440">
    <property type="entry name" value="AdoMet_MTases"/>
    <property type="match status" value="1"/>
</dbReference>